<dbReference type="Proteomes" id="UP000619534">
    <property type="component" value="Unassembled WGS sequence"/>
</dbReference>
<sequence>MERNKYYVNIGSQEISVNHDGNNDIFTIYATEEEVLELRAFFDEIYNSDQRAFWRAHLPFRHYHNDEPNAEFDDGLLTVFHRVYELGDEKTKEHIGSMGILENHDSTEGRRHL</sequence>
<proteinExistence type="predicted"/>
<keyword evidence="2" id="KW-1185">Reference proteome</keyword>
<name>A0ABQ1NQV2_9BACI</name>
<accession>A0ABQ1NQV2</accession>
<dbReference type="EMBL" id="BMCJ01000002">
    <property type="protein sequence ID" value="GGC81138.1"/>
    <property type="molecule type" value="Genomic_DNA"/>
</dbReference>
<reference evidence="2" key="1">
    <citation type="journal article" date="2019" name="Int. J. Syst. Evol. Microbiol.">
        <title>The Global Catalogue of Microorganisms (GCM) 10K type strain sequencing project: providing services to taxonomists for standard genome sequencing and annotation.</title>
        <authorList>
            <consortium name="The Broad Institute Genomics Platform"/>
            <consortium name="The Broad Institute Genome Sequencing Center for Infectious Disease"/>
            <person name="Wu L."/>
            <person name="Ma J."/>
        </authorList>
    </citation>
    <scope>NUCLEOTIDE SEQUENCE [LARGE SCALE GENOMIC DNA]</scope>
    <source>
        <strain evidence="2">CCM 7282</strain>
    </source>
</reference>
<evidence type="ECO:0000313" key="1">
    <source>
        <dbReference type="EMBL" id="GGC81138.1"/>
    </source>
</evidence>
<evidence type="ECO:0008006" key="3">
    <source>
        <dbReference type="Google" id="ProtNLM"/>
    </source>
</evidence>
<comment type="caution">
    <text evidence="1">The sequence shown here is derived from an EMBL/GenBank/DDBJ whole genome shotgun (WGS) entry which is preliminary data.</text>
</comment>
<protein>
    <recommendedName>
        <fullName evidence="3">Hydrolase</fullName>
    </recommendedName>
</protein>
<dbReference type="RefSeq" id="WP_062440737.1">
    <property type="nucleotide sequence ID" value="NZ_BMCJ01000002.1"/>
</dbReference>
<evidence type="ECO:0000313" key="2">
    <source>
        <dbReference type="Proteomes" id="UP000619534"/>
    </source>
</evidence>
<gene>
    <name evidence="1" type="ORF">GCM10007216_09580</name>
</gene>
<organism evidence="1 2">
    <name type="scientific">Thalassobacillus devorans</name>
    <dbReference type="NCBI Taxonomy" id="279813"/>
    <lineage>
        <taxon>Bacteria</taxon>
        <taxon>Bacillati</taxon>
        <taxon>Bacillota</taxon>
        <taxon>Bacilli</taxon>
        <taxon>Bacillales</taxon>
        <taxon>Bacillaceae</taxon>
        <taxon>Thalassobacillus</taxon>
    </lineage>
</organism>